<reference evidence="1" key="1">
    <citation type="submission" date="2020-02" db="EMBL/GenBank/DDBJ databases">
        <authorList>
            <person name="Meier V. D."/>
        </authorList>
    </citation>
    <scope>NUCLEOTIDE SEQUENCE</scope>
    <source>
        <strain evidence="1">AVDCRST_MAG70</strain>
    </source>
</reference>
<name>A0A6J4U886_9BACT</name>
<accession>A0A6J4U886</accession>
<protein>
    <submittedName>
        <fullName evidence="1">Uncharacterized protein</fullName>
    </submittedName>
</protein>
<dbReference type="AlphaFoldDB" id="A0A6J4U886"/>
<proteinExistence type="predicted"/>
<sequence>MDAVVVLLGSSPIDPRTVGQKVSSDHPGFATDQIAAGDHDLVFDVTSYVGTAGLIRGETMTTETLDLVTRRAQAFSVENPPHHPGTVARFPIPSRRYRSSIEVPLAVVAIDHGERGIYAPPRVALLSWPESEPAGVGEFPGFDPGDWPPPRLGPWPPLWVGDVPGETLRAAVARFSACWVRILDAAIANELERVSRWDREHARSLRGRLDLPGMAAAYRALNPEFEDWLIGNAAK</sequence>
<gene>
    <name evidence="1" type="ORF">AVDCRST_MAG70-148</name>
</gene>
<organism evidence="1">
    <name type="scientific">uncultured Thermomicrobiales bacterium</name>
    <dbReference type="NCBI Taxonomy" id="1645740"/>
    <lineage>
        <taxon>Bacteria</taxon>
        <taxon>Pseudomonadati</taxon>
        <taxon>Thermomicrobiota</taxon>
        <taxon>Thermomicrobia</taxon>
        <taxon>Thermomicrobiales</taxon>
        <taxon>environmental samples</taxon>
    </lineage>
</organism>
<dbReference type="EMBL" id="CADCWH010000024">
    <property type="protein sequence ID" value="CAA9541529.1"/>
    <property type="molecule type" value="Genomic_DNA"/>
</dbReference>
<evidence type="ECO:0000313" key="1">
    <source>
        <dbReference type="EMBL" id="CAA9541529.1"/>
    </source>
</evidence>